<protein>
    <submittedName>
        <fullName evidence="2">Uncharacterized protein</fullName>
    </submittedName>
</protein>
<evidence type="ECO:0000256" key="1">
    <source>
        <dbReference type="SAM" id="MobiDB-lite"/>
    </source>
</evidence>
<sequence length="29" mass="3452">GEPRRQEREVRLERWGHSDHPTSRRAPGV</sequence>
<organism evidence="2">
    <name type="scientific">uncultured Chloroflexia bacterium</name>
    <dbReference type="NCBI Taxonomy" id="1672391"/>
    <lineage>
        <taxon>Bacteria</taxon>
        <taxon>Bacillati</taxon>
        <taxon>Chloroflexota</taxon>
        <taxon>Chloroflexia</taxon>
        <taxon>environmental samples</taxon>
    </lineage>
</organism>
<evidence type="ECO:0000313" key="2">
    <source>
        <dbReference type="EMBL" id="CAA9369537.1"/>
    </source>
</evidence>
<dbReference type="EMBL" id="CADCTR010002794">
    <property type="protein sequence ID" value="CAA9369537.1"/>
    <property type="molecule type" value="Genomic_DNA"/>
</dbReference>
<feature type="non-terminal residue" evidence="2">
    <location>
        <position position="1"/>
    </location>
</feature>
<feature type="region of interest" description="Disordered" evidence="1">
    <location>
        <begin position="1"/>
        <end position="29"/>
    </location>
</feature>
<dbReference type="AlphaFoldDB" id="A0A6J4MUX6"/>
<feature type="compositionally biased region" description="Basic and acidic residues" evidence="1">
    <location>
        <begin position="1"/>
        <end position="22"/>
    </location>
</feature>
<feature type="non-terminal residue" evidence="2">
    <location>
        <position position="29"/>
    </location>
</feature>
<reference evidence="2" key="1">
    <citation type="submission" date="2020-02" db="EMBL/GenBank/DDBJ databases">
        <authorList>
            <person name="Meier V. D."/>
        </authorList>
    </citation>
    <scope>NUCLEOTIDE SEQUENCE</scope>
    <source>
        <strain evidence="2">AVDCRST_MAG93</strain>
    </source>
</reference>
<gene>
    <name evidence="2" type="ORF">AVDCRST_MAG93-8294</name>
</gene>
<accession>A0A6J4MUX6</accession>
<proteinExistence type="predicted"/>
<name>A0A6J4MUX6_9CHLR</name>